<sequence>MKKTVAIIAFSAVLGTLQGCATPASIQGMTAPRASTSQSDLANSISVTEVSGGKKTNPLWTSQISSTDFDAALKASLKSAGLLSTDKGRYTLSATLVALEQPAFGLDMTVTSHVMYTLTDTVTGRKLLEETIVAPHTATVGEAFVAVKRLRLANEGSVRQNIDKLITRIETLKVDGVSVK</sequence>
<dbReference type="AlphaFoldDB" id="A0A4Q7Z5Y0"/>
<evidence type="ECO:0000313" key="3">
    <source>
        <dbReference type="Proteomes" id="UP000292423"/>
    </source>
</evidence>
<keyword evidence="1" id="KW-0732">Signal</keyword>
<feature type="chain" id="PRO_5020831471" description="LPS-assembly lipoprotein" evidence="1">
    <location>
        <begin position="22"/>
        <end position="180"/>
    </location>
</feature>
<feature type="signal peptide" evidence="1">
    <location>
        <begin position="1"/>
        <end position="21"/>
    </location>
</feature>
<protein>
    <recommendedName>
        <fullName evidence="4">LPS-assembly lipoprotein</fullName>
    </recommendedName>
</protein>
<comment type="caution">
    <text evidence="2">The sequence shown here is derived from an EMBL/GenBank/DDBJ whole genome shotgun (WGS) entry which is preliminary data.</text>
</comment>
<dbReference type="Proteomes" id="UP000292423">
    <property type="component" value="Unassembled WGS sequence"/>
</dbReference>
<evidence type="ECO:0000256" key="1">
    <source>
        <dbReference type="SAM" id="SignalP"/>
    </source>
</evidence>
<name>A0A4Q7Z5Y0_9GAMM</name>
<dbReference type="PROSITE" id="PS51257">
    <property type="entry name" value="PROKAR_LIPOPROTEIN"/>
    <property type="match status" value="1"/>
</dbReference>
<dbReference type="RefSeq" id="WP_242610235.1">
    <property type="nucleotide sequence ID" value="NZ_SHKX01000012.1"/>
</dbReference>
<accession>A0A4Q7Z5Y0</accession>
<proteinExistence type="predicted"/>
<evidence type="ECO:0008006" key="4">
    <source>
        <dbReference type="Google" id="ProtNLM"/>
    </source>
</evidence>
<gene>
    <name evidence="2" type="ORF">EV700_1897</name>
</gene>
<keyword evidence="3" id="KW-1185">Reference proteome</keyword>
<dbReference type="EMBL" id="SHKX01000012">
    <property type="protein sequence ID" value="RZU45085.1"/>
    <property type="molecule type" value="Genomic_DNA"/>
</dbReference>
<organism evidence="2 3">
    <name type="scientific">Fluviicoccus keumensis</name>
    <dbReference type="NCBI Taxonomy" id="1435465"/>
    <lineage>
        <taxon>Bacteria</taxon>
        <taxon>Pseudomonadati</taxon>
        <taxon>Pseudomonadota</taxon>
        <taxon>Gammaproteobacteria</taxon>
        <taxon>Moraxellales</taxon>
        <taxon>Moraxellaceae</taxon>
        <taxon>Fluviicoccus</taxon>
    </lineage>
</organism>
<evidence type="ECO:0000313" key="2">
    <source>
        <dbReference type="EMBL" id="RZU45085.1"/>
    </source>
</evidence>
<reference evidence="2 3" key="1">
    <citation type="submission" date="2019-02" db="EMBL/GenBank/DDBJ databases">
        <title>Genomic Encyclopedia of Type Strains, Phase IV (KMG-IV): sequencing the most valuable type-strain genomes for metagenomic binning, comparative biology and taxonomic classification.</title>
        <authorList>
            <person name="Goeker M."/>
        </authorList>
    </citation>
    <scope>NUCLEOTIDE SEQUENCE [LARGE SCALE GENOMIC DNA]</scope>
    <source>
        <strain evidence="2 3">DSM 105135</strain>
    </source>
</reference>